<reference evidence="8" key="1">
    <citation type="submission" date="2021-03" db="EMBL/GenBank/DDBJ databases">
        <title>Draft genome sequence of rust myrtle Austropuccinia psidii MF-1, a brazilian biotype.</title>
        <authorList>
            <person name="Quecine M.C."/>
            <person name="Pachon D.M.R."/>
            <person name="Bonatelli M.L."/>
            <person name="Correr F.H."/>
            <person name="Franceschini L.M."/>
            <person name="Leite T.F."/>
            <person name="Margarido G.R.A."/>
            <person name="Almeida C.A."/>
            <person name="Ferrarezi J.A."/>
            <person name="Labate C.A."/>
        </authorList>
    </citation>
    <scope>NUCLEOTIDE SEQUENCE</scope>
    <source>
        <strain evidence="8">MF-1</strain>
    </source>
</reference>
<evidence type="ECO:0000256" key="3">
    <source>
        <dbReference type="ARBA" id="ARBA00022722"/>
    </source>
</evidence>
<evidence type="ECO:0000256" key="5">
    <source>
        <dbReference type="ARBA" id="ARBA00022801"/>
    </source>
</evidence>
<evidence type="ECO:0000256" key="2">
    <source>
        <dbReference type="ARBA" id="ARBA00022695"/>
    </source>
</evidence>
<feature type="domain" description="Reverse transcriptase RNase H-like" evidence="7">
    <location>
        <begin position="33"/>
        <end position="81"/>
    </location>
</feature>
<dbReference type="AlphaFoldDB" id="A0A9Q3IE95"/>
<keyword evidence="4" id="KW-0255">Endonuclease</keyword>
<evidence type="ECO:0000256" key="6">
    <source>
        <dbReference type="ARBA" id="ARBA00022918"/>
    </source>
</evidence>
<gene>
    <name evidence="8" type="ORF">O181_076952</name>
</gene>
<keyword evidence="5" id="KW-0378">Hydrolase</keyword>
<name>A0A9Q3IE95_9BASI</name>
<accession>A0A9Q3IE95</accession>
<sequence length="132" mass="15073">MKEELIEILFQHREAFASNNEPLGAIKGHEVDIILNLEELHYYFDGSVFEVITDCNAVKFLLNMKTPNRDMLRCQIPIQEYKGNMTIVHKARNIHKNSDGFNHDLCTLIPALELAYKTSIHASTGKTPAMMI</sequence>
<evidence type="ECO:0000259" key="7">
    <source>
        <dbReference type="Pfam" id="PF17917"/>
    </source>
</evidence>
<dbReference type="GO" id="GO:0016787">
    <property type="term" value="F:hydrolase activity"/>
    <property type="evidence" value="ECO:0007669"/>
    <property type="project" value="UniProtKB-KW"/>
</dbReference>
<dbReference type="Pfam" id="PF17917">
    <property type="entry name" value="RT_RNaseH"/>
    <property type="match status" value="1"/>
</dbReference>
<keyword evidence="9" id="KW-1185">Reference proteome</keyword>
<keyword evidence="3" id="KW-0540">Nuclease</keyword>
<evidence type="ECO:0000256" key="4">
    <source>
        <dbReference type="ARBA" id="ARBA00022759"/>
    </source>
</evidence>
<dbReference type="GO" id="GO:0003964">
    <property type="term" value="F:RNA-directed DNA polymerase activity"/>
    <property type="evidence" value="ECO:0007669"/>
    <property type="project" value="UniProtKB-KW"/>
</dbReference>
<dbReference type="OrthoDB" id="3271192at2759"/>
<proteinExistence type="predicted"/>
<organism evidence="8 9">
    <name type="scientific">Austropuccinia psidii MF-1</name>
    <dbReference type="NCBI Taxonomy" id="1389203"/>
    <lineage>
        <taxon>Eukaryota</taxon>
        <taxon>Fungi</taxon>
        <taxon>Dikarya</taxon>
        <taxon>Basidiomycota</taxon>
        <taxon>Pucciniomycotina</taxon>
        <taxon>Pucciniomycetes</taxon>
        <taxon>Pucciniales</taxon>
        <taxon>Sphaerophragmiaceae</taxon>
        <taxon>Austropuccinia</taxon>
    </lineage>
</organism>
<dbReference type="Proteomes" id="UP000765509">
    <property type="component" value="Unassembled WGS sequence"/>
</dbReference>
<dbReference type="GO" id="GO:0004519">
    <property type="term" value="F:endonuclease activity"/>
    <property type="evidence" value="ECO:0007669"/>
    <property type="project" value="UniProtKB-KW"/>
</dbReference>
<dbReference type="InterPro" id="IPR041373">
    <property type="entry name" value="RT_RNaseH"/>
</dbReference>
<evidence type="ECO:0000313" key="9">
    <source>
        <dbReference type="Proteomes" id="UP000765509"/>
    </source>
</evidence>
<keyword evidence="6" id="KW-0695">RNA-directed DNA polymerase</keyword>
<comment type="caution">
    <text evidence="8">The sequence shown here is derived from an EMBL/GenBank/DDBJ whole genome shotgun (WGS) entry which is preliminary data.</text>
</comment>
<dbReference type="EMBL" id="AVOT02041864">
    <property type="protein sequence ID" value="MBW0537237.1"/>
    <property type="molecule type" value="Genomic_DNA"/>
</dbReference>
<evidence type="ECO:0000256" key="1">
    <source>
        <dbReference type="ARBA" id="ARBA00022679"/>
    </source>
</evidence>
<keyword evidence="1" id="KW-0808">Transferase</keyword>
<evidence type="ECO:0000313" key="8">
    <source>
        <dbReference type="EMBL" id="MBW0537237.1"/>
    </source>
</evidence>
<keyword evidence="2" id="KW-0548">Nucleotidyltransferase</keyword>
<protein>
    <recommendedName>
        <fullName evidence="7">Reverse transcriptase RNase H-like domain-containing protein</fullName>
    </recommendedName>
</protein>